<name>A0A371EMX0_MUCPR</name>
<keyword evidence="2" id="KW-1185">Reference proteome</keyword>
<comment type="caution">
    <text evidence="1">The sequence shown here is derived from an EMBL/GenBank/DDBJ whole genome shotgun (WGS) entry which is preliminary data.</text>
</comment>
<protein>
    <submittedName>
        <fullName evidence="1">Uncharacterized protein</fullName>
    </submittedName>
</protein>
<dbReference type="Gene3D" id="3.30.420.10">
    <property type="entry name" value="Ribonuclease H-like superfamily/Ribonuclease H"/>
    <property type="match status" value="1"/>
</dbReference>
<reference evidence="1" key="1">
    <citation type="submission" date="2018-05" db="EMBL/GenBank/DDBJ databases">
        <title>Draft genome of Mucuna pruriens seed.</title>
        <authorList>
            <person name="Nnadi N.E."/>
            <person name="Vos R."/>
            <person name="Hasami M.H."/>
            <person name="Devisetty U.K."/>
            <person name="Aguiy J.C."/>
        </authorList>
    </citation>
    <scope>NUCLEOTIDE SEQUENCE [LARGE SCALE GENOMIC DNA]</scope>
    <source>
        <strain evidence="1">JCA_2017</strain>
    </source>
</reference>
<dbReference type="GO" id="GO:0003676">
    <property type="term" value="F:nucleic acid binding"/>
    <property type="evidence" value="ECO:0007669"/>
    <property type="project" value="InterPro"/>
</dbReference>
<dbReference type="Proteomes" id="UP000257109">
    <property type="component" value="Unassembled WGS sequence"/>
</dbReference>
<dbReference type="EMBL" id="QJKJ01013016">
    <property type="protein sequence ID" value="RDX67395.1"/>
    <property type="molecule type" value="Genomic_DNA"/>
</dbReference>
<dbReference type="SUPFAM" id="SSF53098">
    <property type="entry name" value="Ribonuclease H-like"/>
    <property type="match status" value="1"/>
</dbReference>
<proteinExistence type="predicted"/>
<dbReference type="InterPro" id="IPR012337">
    <property type="entry name" value="RNaseH-like_sf"/>
</dbReference>
<sequence>MVLLLQHLPVKKKNMVYFLLEKSKAFYHFRCFKTIFEKESRLLVKCLRKNRAGEFNSLEFNEFCRLSGIKRQLTIAYTL</sequence>
<accession>A0A371EMX0</accession>
<evidence type="ECO:0000313" key="1">
    <source>
        <dbReference type="EMBL" id="RDX67395.1"/>
    </source>
</evidence>
<evidence type="ECO:0000313" key="2">
    <source>
        <dbReference type="Proteomes" id="UP000257109"/>
    </source>
</evidence>
<feature type="non-terminal residue" evidence="1">
    <location>
        <position position="1"/>
    </location>
</feature>
<dbReference type="STRING" id="157652.A0A371EMX0"/>
<dbReference type="InterPro" id="IPR036397">
    <property type="entry name" value="RNaseH_sf"/>
</dbReference>
<dbReference type="AlphaFoldDB" id="A0A371EMX0"/>
<organism evidence="1 2">
    <name type="scientific">Mucuna pruriens</name>
    <name type="common">Velvet bean</name>
    <name type="synonym">Dolichos pruriens</name>
    <dbReference type="NCBI Taxonomy" id="157652"/>
    <lineage>
        <taxon>Eukaryota</taxon>
        <taxon>Viridiplantae</taxon>
        <taxon>Streptophyta</taxon>
        <taxon>Embryophyta</taxon>
        <taxon>Tracheophyta</taxon>
        <taxon>Spermatophyta</taxon>
        <taxon>Magnoliopsida</taxon>
        <taxon>eudicotyledons</taxon>
        <taxon>Gunneridae</taxon>
        <taxon>Pentapetalae</taxon>
        <taxon>rosids</taxon>
        <taxon>fabids</taxon>
        <taxon>Fabales</taxon>
        <taxon>Fabaceae</taxon>
        <taxon>Papilionoideae</taxon>
        <taxon>50 kb inversion clade</taxon>
        <taxon>NPAAA clade</taxon>
        <taxon>indigoferoid/millettioid clade</taxon>
        <taxon>Phaseoleae</taxon>
        <taxon>Mucuna</taxon>
    </lineage>
</organism>
<gene>
    <name evidence="1" type="ORF">CR513_53737</name>
</gene>